<feature type="compositionally biased region" description="Basic and acidic residues" evidence="1">
    <location>
        <begin position="14"/>
        <end position="23"/>
    </location>
</feature>
<gene>
    <name evidence="2" type="ORF">Taro_040369</name>
</gene>
<organism evidence="2 3">
    <name type="scientific">Colocasia esculenta</name>
    <name type="common">Wild taro</name>
    <name type="synonym">Arum esculentum</name>
    <dbReference type="NCBI Taxonomy" id="4460"/>
    <lineage>
        <taxon>Eukaryota</taxon>
        <taxon>Viridiplantae</taxon>
        <taxon>Streptophyta</taxon>
        <taxon>Embryophyta</taxon>
        <taxon>Tracheophyta</taxon>
        <taxon>Spermatophyta</taxon>
        <taxon>Magnoliopsida</taxon>
        <taxon>Liliopsida</taxon>
        <taxon>Araceae</taxon>
        <taxon>Aroideae</taxon>
        <taxon>Colocasieae</taxon>
        <taxon>Colocasia</taxon>
    </lineage>
</organism>
<dbReference type="EMBL" id="NMUH01003892">
    <property type="protein sequence ID" value="MQM07519.1"/>
    <property type="molecule type" value="Genomic_DNA"/>
</dbReference>
<evidence type="ECO:0000313" key="3">
    <source>
        <dbReference type="Proteomes" id="UP000652761"/>
    </source>
</evidence>
<reference evidence="2" key="1">
    <citation type="submission" date="2017-07" db="EMBL/GenBank/DDBJ databases">
        <title>Taro Niue Genome Assembly and Annotation.</title>
        <authorList>
            <person name="Atibalentja N."/>
            <person name="Keating K."/>
            <person name="Fields C.J."/>
        </authorList>
    </citation>
    <scope>NUCLEOTIDE SEQUENCE</scope>
    <source>
        <strain evidence="2">Niue_2</strain>
        <tissue evidence="2">Leaf</tissue>
    </source>
</reference>
<evidence type="ECO:0000313" key="2">
    <source>
        <dbReference type="EMBL" id="MQM07519.1"/>
    </source>
</evidence>
<feature type="region of interest" description="Disordered" evidence="1">
    <location>
        <begin position="57"/>
        <end position="92"/>
    </location>
</feature>
<sequence>MTRSRNSFQIPGEEWDKKEKQNRASDVVKTLQNRACYQNEERPLLLLVFGELKRVGGEDARGRCRHPSEEARLGGLEVEEEEEQDEDESTACGSRLSVMEGLAELSMYQSSSKMGFSQMSPPGSPLMAAAPSFPGAAHHVDSTTDIIKGKKVYM</sequence>
<name>A0A843WD13_COLES</name>
<feature type="non-terminal residue" evidence="2">
    <location>
        <position position="1"/>
    </location>
</feature>
<feature type="compositionally biased region" description="Acidic residues" evidence="1">
    <location>
        <begin position="77"/>
        <end position="89"/>
    </location>
</feature>
<accession>A0A843WD13</accession>
<proteinExistence type="predicted"/>
<feature type="region of interest" description="Disordered" evidence="1">
    <location>
        <begin position="1"/>
        <end position="23"/>
    </location>
</feature>
<protein>
    <submittedName>
        <fullName evidence="2">Uncharacterized protein</fullName>
    </submittedName>
</protein>
<evidence type="ECO:0000256" key="1">
    <source>
        <dbReference type="SAM" id="MobiDB-lite"/>
    </source>
</evidence>
<keyword evidence="3" id="KW-1185">Reference proteome</keyword>
<comment type="caution">
    <text evidence="2">The sequence shown here is derived from an EMBL/GenBank/DDBJ whole genome shotgun (WGS) entry which is preliminary data.</text>
</comment>
<feature type="compositionally biased region" description="Basic and acidic residues" evidence="1">
    <location>
        <begin position="57"/>
        <end position="72"/>
    </location>
</feature>
<dbReference type="AlphaFoldDB" id="A0A843WD13"/>
<dbReference type="Proteomes" id="UP000652761">
    <property type="component" value="Unassembled WGS sequence"/>
</dbReference>